<accession>A0ABU5EZE7</accession>
<sequence>MTTNVLLGVRRVAVWSVRFWLGVGAGVVLHYTLYRMGMPIPPFIYQTF</sequence>
<proteinExistence type="predicted"/>
<evidence type="ECO:0000256" key="1">
    <source>
        <dbReference type="SAM" id="Phobius"/>
    </source>
</evidence>
<organism evidence="2 3">
    <name type="scientific">Gemmata algarum</name>
    <dbReference type="NCBI Taxonomy" id="2975278"/>
    <lineage>
        <taxon>Bacteria</taxon>
        <taxon>Pseudomonadati</taxon>
        <taxon>Planctomycetota</taxon>
        <taxon>Planctomycetia</taxon>
        <taxon>Gemmatales</taxon>
        <taxon>Gemmataceae</taxon>
        <taxon>Gemmata</taxon>
    </lineage>
</organism>
<comment type="caution">
    <text evidence="2">The sequence shown here is derived from an EMBL/GenBank/DDBJ whole genome shotgun (WGS) entry which is preliminary data.</text>
</comment>
<protein>
    <submittedName>
        <fullName evidence="2">Uncharacterized protein</fullName>
    </submittedName>
</protein>
<evidence type="ECO:0000313" key="3">
    <source>
        <dbReference type="Proteomes" id="UP001272242"/>
    </source>
</evidence>
<keyword evidence="1" id="KW-0472">Membrane</keyword>
<name>A0ABU5EZE7_9BACT</name>
<gene>
    <name evidence="2" type="ORF">R5W23_001047</name>
</gene>
<keyword evidence="1" id="KW-0812">Transmembrane</keyword>
<reference evidence="3" key="1">
    <citation type="journal article" date="2023" name="Mar. Drugs">
        <title>Gemmata algarum, a Novel Planctomycete Isolated from an Algal Mat, Displays Antimicrobial Activity.</title>
        <authorList>
            <person name="Kumar G."/>
            <person name="Kallscheuer N."/>
            <person name="Kashif M."/>
            <person name="Ahamad S."/>
            <person name="Jagadeeshwari U."/>
            <person name="Pannikurungottu S."/>
            <person name="Haufschild T."/>
            <person name="Kabuu M."/>
            <person name="Sasikala C."/>
            <person name="Jogler C."/>
            <person name="Ramana C."/>
        </authorList>
    </citation>
    <scope>NUCLEOTIDE SEQUENCE [LARGE SCALE GENOMIC DNA]</scope>
    <source>
        <strain evidence="3">JC673</strain>
    </source>
</reference>
<dbReference type="Proteomes" id="UP001272242">
    <property type="component" value="Unassembled WGS sequence"/>
</dbReference>
<evidence type="ECO:0000313" key="2">
    <source>
        <dbReference type="EMBL" id="MDY3559875.1"/>
    </source>
</evidence>
<dbReference type="RefSeq" id="WP_320686560.1">
    <property type="nucleotide sequence ID" value="NZ_JAXBLV010000144.1"/>
</dbReference>
<keyword evidence="1" id="KW-1133">Transmembrane helix</keyword>
<keyword evidence="3" id="KW-1185">Reference proteome</keyword>
<dbReference type="EMBL" id="JAXBLV010000144">
    <property type="protein sequence ID" value="MDY3559875.1"/>
    <property type="molecule type" value="Genomic_DNA"/>
</dbReference>
<feature type="transmembrane region" description="Helical" evidence="1">
    <location>
        <begin position="12"/>
        <end position="34"/>
    </location>
</feature>